<dbReference type="InterPro" id="IPR022529">
    <property type="entry name" value="DUF3530"/>
</dbReference>
<evidence type="ECO:0000313" key="4">
    <source>
        <dbReference type="Proteomes" id="UP000006334"/>
    </source>
</evidence>
<name>K6Z044_9ALTE</name>
<dbReference type="Pfam" id="PF12048">
    <property type="entry name" value="DUF3530"/>
    <property type="match status" value="1"/>
</dbReference>
<keyword evidence="2" id="KW-0732">Signal</keyword>
<dbReference type="RefSeq" id="WP_008846612.1">
    <property type="nucleotide sequence ID" value="NZ_BAEN01000076.1"/>
</dbReference>
<dbReference type="AlphaFoldDB" id="K6Z044"/>
<organism evidence="3 4">
    <name type="scientific">Aliiglaciecola lipolytica E3</name>
    <dbReference type="NCBI Taxonomy" id="1127673"/>
    <lineage>
        <taxon>Bacteria</taxon>
        <taxon>Pseudomonadati</taxon>
        <taxon>Pseudomonadota</taxon>
        <taxon>Gammaproteobacteria</taxon>
        <taxon>Alteromonadales</taxon>
        <taxon>Alteromonadaceae</taxon>
        <taxon>Aliiglaciecola</taxon>
    </lineage>
</organism>
<evidence type="ECO:0000313" key="3">
    <source>
        <dbReference type="EMBL" id="GAC16810.1"/>
    </source>
</evidence>
<dbReference type="STRING" id="1127673.GLIP_4199"/>
<dbReference type="OrthoDB" id="9776279at2"/>
<accession>K6Z044</accession>
<feature type="region of interest" description="Disordered" evidence="1">
    <location>
        <begin position="108"/>
        <end position="132"/>
    </location>
</feature>
<reference evidence="3 4" key="1">
    <citation type="journal article" date="2017" name="Antonie Van Leeuwenhoek">
        <title>Rhizobium rhizosphaerae sp. nov., a novel species isolated from rice rhizosphere.</title>
        <authorList>
            <person name="Zhao J.J."/>
            <person name="Zhang J."/>
            <person name="Zhang R.J."/>
            <person name="Zhang C.W."/>
            <person name="Yin H.Q."/>
            <person name="Zhang X.X."/>
        </authorList>
    </citation>
    <scope>NUCLEOTIDE SEQUENCE [LARGE SCALE GENOMIC DNA]</scope>
    <source>
        <strain evidence="3 4">E3</strain>
    </source>
</reference>
<feature type="compositionally biased region" description="Polar residues" evidence="1">
    <location>
        <begin position="113"/>
        <end position="132"/>
    </location>
</feature>
<dbReference type="Proteomes" id="UP000006334">
    <property type="component" value="Unassembled WGS sequence"/>
</dbReference>
<sequence>MRVKKLILVMFMVSFSVHAIQSPEQALLDIQHSQFEDQYEILLVGDKQIPIVIQESNTALTRGVAVLVGESGKNPFSEHSIGSLSNSLNNVGWVTMVMPAPISGFWPEAENNAVPNQQADPSTQPPDATANQTNQNILSHSALSQIEEVDFEQHEQQIIQQMQAITEKTNQYSGFFLVISQGTSAAWLTKIYAENKLNSPDGMVSVSPQWPDRNYNQQIPKWVSQTQMPYLDIYTSWDTPWAATTAAQRKIQSIKSLKLMYRQRELLGQSMDSQQSARLGKEIYGWLTHMGW</sequence>
<dbReference type="eggNOG" id="ENOG5032ZR3">
    <property type="taxonomic scope" value="Bacteria"/>
</dbReference>
<feature type="chain" id="PRO_5003897759" description="DUF3530 domain-containing protein" evidence="2">
    <location>
        <begin position="20"/>
        <end position="292"/>
    </location>
</feature>
<gene>
    <name evidence="3" type="ORF">GLIP_4199</name>
</gene>
<evidence type="ECO:0000256" key="2">
    <source>
        <dbReference type="SAM" id="SignalP"/>
    </source>
</evidence>
<feature type="signal peptide" evidence="2">
    <location>
        <begin position="1"/>
        <end position="19"/>
    </location>
</feature>
<protein>
    <recommendedName>
        <fullName evidence="5">DUF3530 domain-containing protein</fullName>
    </recommendedName>
</protein>
<evidence type="ECO:0008006" key="5">
    <source>
        <dbReference type="Google" id="ProtNLM"/>
    </source>
</evidence>
<keyword evidence="4" id="KW-1185">Reference proteome</keyword>
<proteinExistence type="predicted"/>
<dbReference type="EMBL" id="BAEN01000076">
    <property type="protein sequence ID" value="GAC16810.1"/>
    <property type="molecule type" value="Genomic_DNA"/>
</dbReference>
<comment type="caution">
    <text evidence="3">The sequence shown here is derived from an EMBL/GenBank/DDBJ whole genome shotgun (WGS) entry which is preliminary data.</text>
</comment>
<evidence type="ECO:0000256" key="1">
    <source>
        <dbReference type="SAM" id="MobiDB-lite"/>
    </source>
</evidence>